<evidence type="ECO:0000313" key="2">
    <source>
        <dbReference type="Proteomes" id="UP000290288"/>
    </source>
</evidence>
<organism evidence="1 2">
    <name type="scientific">Candolleomyces aberdarensis</name>
    <dbReference type="NCBI Taxonomy" id="2316362"/>
    <lineage>
        <taxon>Eukaryota</taxon>
        <taxon>Fungi</taxon>
        <taxon>Dikarya</taxon>
        <taxon>Basidiomycota</taxon>
        <taxon>Agaricomycotina</taxon>
        <taxon>Agaricomycetes</taxon>
        <taxon>Agaricomycetidae</taxon>
        <taxon>Agaricales</taxon>
        <taxon>Agaricineae</taxon>
        <taxon>Psathyrellaceae</taxon>
        <taxon>Candolleomyces</taxon>
    </lineage>
</organism>
<proteinExistence type="predicted"/>
<dbReference type="Proteomes" id="UP000290288">
    <property type="component" value="Unassembled WGS sequence"/>
</dbReference>
<gene>
    <name evidence="1" type="ORF">EST38_g2680</name>
</gene>
<dbReference type="EMBL" id="SDEE01000050">
    <property type="protein sequence ID" value="RXW23161.1"/>
    <property type="molecule type" value="Genomic_DNA"/>
</dbReference>
<evidence type="ECO:0008006" key="3">
    <source>
        <dbReference type="Google" id="ProtNLM"/>
    </source>
</evidence>
<dbReference type="OrthoDB" id="3065857at2759"/>
<comment type="caution">
    <text evidence="1">The sequence shown here is derived from an EMBL/GenBank/DDBJ whole genome shotgun (WGS) entry which is preliminary data.</text>
</comment>
<protein>
    <recommendedName>
        <fullName evidence="3">JmjC domain-containing protein</fullName>
    </recommendedName>
</protein>
<keyword evidence="2" id="KW-1185">Reference proteome</keyword>
<evidence type="ECO:0000313" key="1">
    <source>
        <dbReference type="EMBL" id="RXW23161.1"/>
    </source>
</evidence>
<reference evidence="1 2" key="1">
    <citation type="submission" date="2019-01" db="EMBL/GenBank/DDBJ databases">
        <title>Draft genome sequence of Psathyrella aberdarensis IHI B618.</title>
        <authorList>
            <person name="Buettner E."/>
            <person name="Kellner H."/>
        </authorList>
    </citation>
    <scope>NUCLEOTIDE SEQUENCE [LARGE SCALE GENOMIC DNA]</scope>
    <source>
        <strain evidence="1 2">IHI B618</strain>
    </source>
</reference>
<dbReference type="STRING" id="2316362.A0A4Q2DU12"/>
<dbReference type="AlphaFoldDB" id="A0A4Q2DU12"/>
<accession>A0A4Q2DU12</accession>
<name>A0A4Q2DU12_9AGAR</name>
<sequence>MPATSKTPPRSTPLALHPSNKWIEELVPYWTLGPPSLVEAQRGRGLAILEVLLSFRIPIPRIGLETRDSRACEVIGKATRSGCPPSLRLAVEDIMCASDVRYSNSITNLEEEKVSTGDFWTQQALLLNGHKFDRTARLLVAFDIPSSAKGLGACRYSSSPYNPGQGSLVSPLTNSWTFPGSITHPHMDGIACGMYMIHWRGVKLWLLWPPTRTNLRLMEHSMFTPPSIDTTVSLITELEGLELMLLTDDEFFEFAFCLYPSTIHCCLSFTESCHIGMPVRDISFIATIQEVFGWTEEWFKDRLIPTSGTCDTEKEQVVERFQEAIEYWKQVSECTTPQSEKQALELVLERGEQTLAAAVQYLSSSK</sequence>